<comment type="caution">
    <text evidence="2">The sequence shown here is derived from an EMBL/GenBank/DDBJ whole genome shotgun (WGS) entry which is preliminary data.</text>
</comment>
<dbReference type="SUPFAM" id="SSF51445">
    <property type="entry name" value="(Trans)glycosidases"/>
    <property type="match status" value="1"/>
</dbReference>
<dbReference type="Proteomes" id="UP000294563">
    <property type="component" value="Unassembled WGS sequence"/>
</dbReference>
<dbReference type="PANTHER" id="PTHR35273:SF2">
    <property type="entry name" value="ALPHA-GALACTOSIDASE"/>
    <property type="match status" value="1"/>
</dbReference>
<protein>
    <submittedName>
        <fullName evidence="2">Uncharacterized protein (TIGR01370 family)</fullName>
    </submittedName>
</protein>
<dbReference type="EMBL" id="SOBH01000001">
    <property type="protein sequence ID" value="TDT77423.1"/>
    <property type="molecule type" value="Genomic_DNA"/>
</dbReference>
<dbReference type="Gene3D" id="3.20.20.70">
    <property type="entry name" value="Aldolase class I"/>
    <property type="match status" value="1"/>
</dbReference>
<dbReference type="PANTHER" id="PTHR35273">
    <property type="entry name" value="ALPHA-1,4 POLYGALACTOSAMINIDASE, PUTATIVE (AFU_ORTHOLOGUE AFUA_3G07890)-RELATED"/>
    <property type="match status" value="1"/>
</dbReference>
<organism evidence="2 3">
    <name type="scientific">Litoreibacter halocynthiae</name>
    <dbReference type="NCBI Taxonomy" id="1242689"/>
    <lineage>
        <taxon>Bacteria</taxon>
        <taxon>Pseudomonadati</taxon>
        <taxon>Pseudomonadota</taxon>
        <taxon>Alphaproteobacteria</taxon>
        <taxon>Rhodobacterales</taxon>
        <taxon>Roseobacteraceae</taxon>
        <taxon>Litoreibacter</taxon>
    </lineage>
</organism>
<name>A0A4R7LN16_9RHOB</name>
<evidence type="ECO:0000259" key="1">
    <source>
        <dbReference type="Pfam" id="PF03537"/>
    </source>
</evidence>
<accession>A0A4R7LN16</accession>
<dbReference type="InterPro" id="IPR013785">
    <property type="entry name" value="Aldolase_TIM"/>
</dbReference>
<dbReference type="AlphaFoldDB" id="A0A4R7LN16"/>
<proteinExistence type="predicted"/>
<feature type="domain" description="Glycoside-hydrolase family GH114 TIM-barrel" evidence="1">
    <location>
        <begin position="24"/>
        <end position="243"/>
    </location>
</feature>
<evidence type="ECO:0000313" key="3">
    <source>
        <dbReference type="Proteomes" id="UP000294563"/>
    </source>
</evidence>
<evidence type="ECO:0000313" key="2">
    <source>
        <dbReference type="EMBL" id="TDT77423.1"/>
    </source>
</evidence>
<dbReference type="Pfam" id="PF03537">
    <property type="entry name" value="Glyco_hydro_114"/>
    <property type="match status" value="1"/>
</dbReference>
<dbReference type="OrthoDB" id="505502at2"/>
<keyword evidence="3" id="KW-1185">Reference proteome</keyword>
<dbReference type="InterPro" id="IPR017853">
    <property type="entry name" value="GH"/>
</dbReference>
<reference evidence="2 3" key="1">
    <citation type="submission" date="2019-03" db="EMBL/GenBank/DDBJ databases">
        <title>Genomic Encyclopedia of Archaeal and Bacterial Type Strains, Phase II (KMG-II): from individual species to whole genera.</title>
        <authorList>
            <person name="Goeker M."/>
        </authorList>
    </citation>
    <scope>NUCLEOTIDE SEQUENCE [LARGE SCALE GENOMIC DNA]</scope>
    <source>
        <strain evidence="2 3">DSM 29467</strain>
    </source>
</reference>
<dbReference type="InterPro" id="IPR004352">
    <property type="entry name" value="GH114_TIM-barrel"/>
</dbReference>
<sequence length="251" mass="27855">MANLPMFLTVPMAVFIIGGEQPAHWDWQLTEPLDLTVRVSLLITDMDAVTPEQIAQLQSRDTQPVCYISVGTREDYRDDAADFPAHVVGKPLGDWPDEVYVDIRSPEVTTIMKARIDRCAAMGFVGVEPDNIDLFENENGFGITKADSLAYTSALADYAHSKGLTIAQKNAPELIPDLVDKMDFLLLEQCFEYDFCEETQPYLDAGKDVLVVEYTEAGLDWDATCTQAKDFGFHLLMKDRDISAGGKACAD</sequence>
<gene>
    <name evidence="2" type="ORF">BDE40_0710</name>
</gene>